<dbReference type="RefSeq" id="WP_249333452.1">
    <property type="nucleotide sequence ID" value="NZ_JACRSY010000026.1"/>
</dbReference>
<dbReference type="Gene3D" id="3.40.50.800">
    <property type="entry name" value="Anticodon-binding domain"/>
    <property type="match status" value="1"/>
</dbReference>
<comment type="subcellular location">
    <subcellularLocation>
        <location evidence="8">Cytoplasm</location>
    </subcellularLocation>
</comment>
<feature type="binding site" evidence="9">
    <location>
        <position position="129"/>
    </location>
    <ligand>
        <name>L-histidine</name>
        <dbReference type="ChEBI" id="CHEBI:57595"/>
    </ligand>
</feature>
<keyword evidence="12" id="KW-1185">Reference proteome</keyword>
<dbReference type="PROSITE" id="PS50862">
    <property type="entry name" value="AA_TRNA_LIGASE_II"/>
    <property type="match status" value="1"/>
</dbReference>
<dbReference type="SUPFAM" id="SSF52954">
    <property type="entry name" value="Class II aaRS ABD-related"/>
    <property type="match status" value="1"/>
</dbReference>
<dbReference type="EMBL" id="JACRSY010000026">
    <property type="protein sequence ID" value="MBC8580738.1"/>
    <property type="molecule type" value="Genomic_DNA"/>
</dbReference>
<dbReference type="GO" id="GO:0004821">
    <property type="term" value="F:histidine-tRNA ligase activity"/>
    <property type="evidence" value="ECO:0007669"/>
    <property type="project" value="UniProtKB-UniRule"/>
</dbReference>
<dbReference type="InterPro" id="IPR036621">
    <property type="entry name" value="Anticodon-bd_dom_sf"/>
</dbReference>
<dbReference type="Proteomes" id="UP000655830">
    <property type="component" value="Unassembled WGS sequence"/>
</dbReference>
<accession>A0A926EI72</accession>
<keyword evidence="5 8" id="KW-0648">Protein biosynthesis</keyword>
<dbReference type="NCBIfam" id="TIGR00442">
    <property type="entry name" value="hisS"/>
    <property type="match status" value="1"/>
</dbReference>
<dbReference type="SUPFAM" id="SSF55681">
    <property type="entry name" value="Class II aaRS and biotin synthetases"/>
    <property type="match status" value="1"/>
</dbReference>
<dbReference type="GO" id="GO:0006427">
    <property type="term" value="P:histidyl-tRNA aminoacylation"/>
    <property type="evidence" value="ECO:0007669"/>
    <property type="project" value="UniProtKB-UniRule"/>
</dbReference>
<dbReference type="Gene3D" id="3.30.930.10">
    <property type="entry name" value="Bira Bifunctional Protein, Domain 2"/>
    <property type="match status" value="1"/>
</dbReference>
<dbReference type="EC" id="6.1.1.21" evidence="8"/>
<feature type="binding site" evidence="9">
    <location>
        <begin position="81"/>
        <end position="83"/>
    </location>
    <ligand>
        <name>L-histidine</name>
        <dbReference type="ChEBI" id="CHEBI:57595"/>
    </ligand>
</feature>
<keyword evidence="6 8" id="KW-0030">Aminoacyl-tRNA synthetase</keyword>
<evidence type="ECO:0000313" key="12">
    <source>
        <dbReference type="Proteomes" id="UP000655830"/>
    </source>
</evidence>
<reference evidence="11" key="1">
    <citation type="submission" date="2020-08" db="EMBL/GenBank/DDBJ databases">
        <title>Genome public.</title>
        <authorList>
            <person name="Liu C."/>
            <person name="Sun Q."/>
        </authorList>
    </citation>
    <scope>NUCLEOTIDE SEQUENCE</scope>
    <source>
        <strain evidence="11">NSJ-12</strain>
    </source>
</reference>
<comment type="similarity">
    <text evidence="1 8">Belongs to the class-II aminoacyl-tRNA synthetase family.</text>
</comment>
<dbReference type="GO" id="GO:0140096">
    <property type="term" value="F:catalytic activity, acting on a protein"/>
    <property type="evidence" value="ECO:0007669"/>
    <property type="project" value="UniProtKB-ARBA"/>
</dbReference>
<dbReference type="InterPro" id="IPR006195">
    <property type="entry name" value="aa-tRNA-synth_II"/>
</dbReference>
<proteinExistence type="inferred from homology"/>
<dbReference type="GO" id="GO:0005524">
    <property type="term" value="F:ATP binding"/>
    <property type="evidence" value="ECO:0007669"/>
    <property type="project" value="UniProtKB-UniRule"/>
</dbReference>
<dbReference type="PANTHER" id="PTHR11476">
    <property type="entry name" value="HISTIDYL-TRNA SYNTHETASE"/>
    <property type="match status" value="1"/>
</dbReference>
<dbReference type="InterPro" id="IPR015807">
    <property type="entry name" value="His-tRNA-ligase"/>
</dbReference>
<sequence length="448" mass="51714">MTKKIKPSILPGFMELSTKEQLIFNDIVSKMSKVYEQNGCMPMDTPIIEKEEILLAKSAGETEKQVYRIDKEKNKQALRFDLTVPFVRYVVQHMNELVFPFKRYQFGKVYRGERNQKGRYREFYQLDIDIVSPRKLDITNDAFVISLAAQAFESIGLKDYRFQISNRKILSGLLEMLGIAEQQEVMGLIDKYDKIGKENCIKEIEELVGACKTIYIGELLEIQGRVDDVIKQMKAFNQKLGEQFNSDQEQMGYFKMRIGIEELEEVINTVRLLGVNEQNLRVELKIIRGLDYYTGTVFETVIERNENYGSICSGGRYDNLAELYTDMKIPGVGISIGITRLFFVLKEIGFVGSYTLEDTLDYLISPIGNTLKECIKVNQALQRQDIKSEIYLNKDPLKKQLSYADAKEISTVIIIGEDEVEKGQLIIKNMKNGEQTKVSRKEWFKREI</sequence>
<keyword evidence="2 8" id="KW-0963">Cytoplasm</keyword>
<dbReference type="InterPro" id="IPR004516">
    <property type="entry name" value="HisRS/HisZ"/>
</dbReference>
<dbReference type="GO" id="GO:0005737">
    <property type="term" value="C:cytoplasm"/>
    <property type="evidence" value="ECO:0007669"/>
    <property type="project" value="UniProtKB-SubCell"/>
</dbReference>
<dbReference type="CDD" id="cd00773">
    <property type="entry name" value="HisRS-like_core"/>
    <property type="match status" value="1"/>
</dbReference>
<feature type="binding site" evidence="9">
    <location>
        <position position="111"/>
    </location>
    <ligand>
        <name>L-histidine</name>
        <dbReference type="ChEBI" id="CHEBI:57595"/>
    </ligand>
</feature>
<evidence type="ECO:0000256" key="3">
    <source>
        <dbReference type="ARBA" id="ARBA00022741"/>
    </source>
</evidence>
<dbReference type="InterPro" id="IPR045864">
    <property type="entry name" value="aa-tRNA-synth_II/BPL/LPL"/>
</dbReference>
<evidence type="ECO:0000256" key="9">
    <source>
        <dbReference type="PIRSR" id="PIRSR001549-1"/>
    </source>
</evidence>
<feature type="domain" description="Aminoacyl-transfer RNA synthetases class-II family profile" evidence="10">
    <location>
        <begin position="23"/>
        <end position="366"/>
    </location>
</feature>
<evidence type="ECO:0000256" key="4">
    <source>
        <dbReference type="ARBA" id="ARBA00022840"/>
    </source>
</evidence>
<evidence type="ECO:0000256" key="2">
    <source>
        <dbReference type="ARBA" id="ARBA00022490"/>
    </source>
</evidence>
<dbReference type="Pfam" id="PF03129">
    <property type="entry name" value="HGTP_anticodon"/>
    <property type="match status" value="1"/>
</dbReference>
<evidence type="ECO:0000313" key="11">
    <source>
        <dbReference type="EMBL" id="MBC8580738.1"/>
    </source>
</evidence>
<evidence type="ECO:0000256" key="8">
    <source>
        <dbReference type="HAMAP-Rule" id="MF_00127"/>
    </source>
</evidence>
<feature type="binding site" evidence="9">
    <location>
        <begin position="292"/>
        <end position="293"/>
    </location>
    <ligand>
        <name>L-histidine</name>
        <dbReference type="ChEBI" id="CHEBI:57595"/>
    </ligand>
</feature>
<gene>
    <name evidence="8" type="primary">hisS</name>
    <name evidence="11" type="ORF">H8718_14550</name>
</gene>
<dbReference type="InterPro" id="IPR004154">
    <property type="entry name" value="Anticodon-bd"/>
</dbReference>
<keyword evidence="8 11" id="KW-0436">Ligase</keyword>
<evidence type="ECO:0000256" key="6">
    <source>
        <dbReference type="ARBA" id="ARBA00023146"/>
    </source>
</evidence>
<protein>
    <recommendedName>
        <fullName evidence="8">Histidine--tRNA ligase</fullName>
        <ecNumber evidence="8">6.1.1.21</ecNumber>
    </recommendedName>
    <alternativeName>
        <fullName evidence="8">Histidyl-tRNA synthetase</fullName>
        <shortName evidence="8">HisRS</shortName>
    </alternativeName>
</protein>
<dbReference type="GO" id="GO:0016740">
    <property type="term" value="F:transferase activity"/>
    <property type="evidence" value="ECO:0007669"/>
    <property type="project" value="UniProtKB-ARBA"/>
</dbReference>
<dbReference type="InterPro" id="IPR041715">
    <property type="entry name" value="HisRS-like_core"/>
</dbReference>
<dbReference type="HAMAP" id="MF_00127">
    <property type="entry name" value="His_tRNA_synth"/>
    <property type="match status" value="1"/>
</dbReference>
<evidence type="ECO:0000256" key="5">
    <source>
        <dbReference type="ARBA" id="ARBA00022917"/>
    </source>
</evidence>
<comment type="catalytic activity">
    <reaction evidence="7 8">
        <text>tRNA(His) + L-histidine + ATP = L-histidyl-tRNA(His) + AMP + diphosphate + H(+)</text>
        <dbReference type="Rhea" id="RHEA:17313"/>
        <dbReference type="Rhea" id="RHEA-COMP:9665"/>
        <dbReference type="Rhea" id="RHEA-COMP:9689"/>
        <dbReference type="ChEBI" id="CHEBI:15378"/>
        <dbReference type="ChEBI" id="CHEBI:30616"/>
        <dbReference type="ChEBI" id="CHEBI:33019"/>
        <dbReference type="ChEBI" id="CHEBI:57595"/>
        <dbReference type="ChEBI" id="CHEBI:78442"/>
        <dbReference type="ChEBI" id="CHEBI:78527"/>
        <dbReference type="ChEBI" id="CHEBI:456215"/>
        <dbReference type="EC" id="6.1.1.21"/>
    </reaction>
</comment>
<dbReference type="AlphaFoldDB" id="A0A926EI72"/>
<dbReference type="PANTHER" id="PTHR11476:SF7">
    <property type="entry name" value="HISTIDINE--TRNA LIGASE"/>
    <property type="match status" value="1"/>
</dbReference>
<comment type="caution">
    <text evidence="11">The sequence shown here is derived from an EMBL/GenBank/DDBJ whole genome shotgun (WGS) entry which is preliminary data.</text>
</comment>
<dbReference type="Pfam" id="PF13393">
    <property type="entry name" value="tRNA-synt_His"/>
    <property type="match status" value="1"/>
</dbReference>
<evidence type="ECO:0000256" key="7">
    <source>
        <dbReference type="ARBA" id="ARBA00047639"/>
    </source>
</evidence>
<evidence type="ECO:0000259" key="10">
    <source>
        <dbReference type="PROSITE" id="PS50862"/>
    </source>
</evidence>
<feature type="binding site" evidence="9">
    <location>
        <position position="288"/>
    </location>
    <ligand>
        <name>L-histidine</name>
        <dbReference type="ChEBI" id="CHEBI:57595"/>
    </ligand>
</feature>
<dbReference type="PIRSF" id="PIRSF001549">
    <property type="entry name" value="His-tRNA_synth"/>
    <property type="match status" value="1"/>
</dbReference>
<comment type="subunit">
    <text evidence="8">Homodimer.</text>
</comment>
<organism evidence="11 12">
    <name type="scientific">Zhenhengia yiwuensis</name>
    <dbReference type="NCBI Taxonomy" id="2763666"/>
    <lineage>
        <taxon>Bacteria</taxon>
        <taxon>Bacillati</taxon>
        <taxon>Bacillota</taxon>
        <taxon>Clostridia</taxon>
        <taxon>Lachnospirales</taxon>
        <taxon>Lachnospiraceae</taxon>
        <taxon>Zhenhengia</taxon>
    </lineage>
</organism>
<feature type="binding site" evidence="9">
    <location>
        <position position="125"/>
    </location>
    <ligand>
        <name>L-histidine</name>
        <dbReference type="ChEBI" id="CHEBI:57595"/>
    </ligand>
</feature>
<name>A0A926EI72_9FIRM</name>
<keyword evidence="4 8" id="KW-0067">ATP-binding</keyword>
<keyword evidence="3 8" id="KW-0547">Nucleotide-binding</keyword>
<evidence type="ECO:0000256" key="1">
    <source>
        <dbReference type="ARBA" id="ARBA00008226"/>
    </source>
</evidence>